<organism evidence="2 3">
    <name type="scientific">Kineococcus aurantiacus</name>
    <dbReference type="NCBI Taxonomy" id="37633"/>
    <lineage>
        <taxon>Bacteria</taxon>
        <taxon>Bacillati</taxon>
        <taxon>Actinomycetota</taxon>
        <taxon>Actinomycetes</taxon>
        <taxon>Kineosporiales</taxon>
        <taxon>Kineosporiaceae</taxon>
        <taxon>Kineococcus</taxon>
    </lineage>
</organism>
<protein>
    <submittedName>
        <fullName evidence="2">Glucokinase</fullName>
        <ecNumber evidence="2">2.7.1.2</ecNumber>
    </submittedName>
</protein>
<dbReference type="Proteomes" id="UP000521922">
    <property type="component" value="Unassembled WGS sequence"/>
</dbReference>
<keyword evidence="3" id="KW-1185">Reference proteome</keyword>
<sequence length="283" mass="27669">MIGIDVGGTTVKGLALDAGGTVLAEHRAPTPAPDPDGRRVAAAVGEVARALRHRPGDPVGVALPGIVDETTSTAVLSANLGWADVAFGDLLGDLLGSGALVCHDVRAGAVAEARTGAARGAGGVVAFVPVGTGISAAVLLDGVPLVAGGFAGEIGQLVLADGPFRGRRTEDVASAAATARRAGLPGAVDVARAIRAGDAAAQRVWSQTVDVLGQSLAGLVAVVAPDVLVVGGGLALAGDLLLDPLRTRLTDLLPGLRVPRLVPAAHGDTAAARGAALLAGDAS</sequence>
<keyword evidence="2" id="KW-0418">Kinase</keyword>
<keyword evidence="2" id="KW-0808">Transferase</keyword>
<dbReference type="PANTHER" id="PTHR18964:SF149">
    <property type="entry name" value="BIFUNCTIONAL UDP-N-ACETYLGLUCOSAMINE 2-EPIMERASE_N-ACETYLMANNOSAMINE KINASE"/>
    <property type="match status" value="1"/>
</dbReference>
<evidence type="ECO:0000256" key="1">
    <source>
        <dbReference type="ARBA" id="ARBA00006479"/>
    </source>
</evidence>
<accession>A0A7Y9AS87</accession>
<dbReference type="Pfam" id="PF00480">
    <property type="entry name" value="ROK"/>
    <property type="match status" value="1"/>
</dbReference>
<reference evidence="2 3" key="1">
    <citation type="submission" date="2020-07" db="EMBL/GenBank/DDBJ databases">
        <title>Sequencing the genomes of 1000 actinobacteria strains.</title>
        <authorList>
            <person name="Klenk H.-P."/>
        </authorList>
    </citation>
    <scope>NUCLEOTIDE SEQUENCE [LARGE SCALE GENOMIC DNA]</scope>
    <source>
        <strain evidence="2 3">DSM 7487</strain>
    </source>
</reference>
<evidence type="ECO:0000313" key="3">
    <source>
        <dbReference type="Proteomes" id="UP000521922"/>
    </source>
</evidence>
<dbReference type="SUPFAM" id="SSF53067">
    <property type="entry name" value="Actin-like ATPase domain"/>
    <property type="match status" value="1"/>
</dbReference>
<dbReference type="EMBL" id="JACCBB010000001">
    <property type="protein sequence ID" value="NYD20544.1"/>
    <property type="molecule type" value="Genomic_DNA"/>
</dbReference>
<name>A0A7Y9AS87_9ACTN</name>
<evidence type="ECO:0000313" key="2">
    <source>
        <dbReference type="EMBL" id="NYD20544.1"/>
    </source>
</evidence>
<dbReference type="PANTHER" id="PTHR18964">
    <property type="entry name" value="ROK (REPRESSOR, ORF, KINASE) FAMILY"/>
    <property type="match status" value="1"/>
</dbReference>
<dbReference type="RefSeq" id="WP_179748252.1">
    <property type="nucleotide sequence ID" value="NZ_BAAAGN010000002.1"/>
</dbReference>
<dbReference type="EC" id="2.7.1.2" evidence="2"/>
<gene>
    <name evidence="2" type="ORF">BJ968_000084</name>
</gene>
<dbReference type="AlphaFoldDB" id="A0A7Y9AS87"/>
<comment type="caution">
    <text evidence="2">The sequence shown here is derived from an EMBL/GenBank/DDBJ whole genome shotgun (WGS) entry which is preliminary data.</text>
</comment>
<dbReference type="InterPro" id="IPR000600">
    <property type="entry name" value="ROK"/>
</dbReference>
<comment type="similarity">
    <text evidence="1">Belongs to the ROK (NagC/XylR) family.</text>
</comment>
<dbReference type="InterPro" id="IPR043129">
    <property type="entry name" value="ATPase_NBD"/>
</dbReference>
<dbReference type="CDD" id="cd23763">
    <property type="entry name" value="ASKHA_ATPase_ROK"/>
    <property type="match status" value="1"/>
</dbReference>
<dbReference type="Gene3D" id="3.30.420.40">
    <property type="match status" value="2"/>
</dbReference>
<proteinExistence type="inferred from homology"/>
<dbReference type="GO" id="GO:0004340">
    <property type="term" value="F:glucokinase activity"/>
    <property type="evidence" value="ECO:0007669"/>
    <property type="project" value="UniProtKB-EC"/>
</dbReference>